<dbReference type="InterPro" id="IPR011009">
    <property type="entry name" value="Kinase-like_dom_sf"/>
</dbReference>
<dbReference type="SUPFAM" id="SSF56112">
    <property type="entry name" value="Protein kinase-like (PK-like)"/>
    <property type="match status" value="1"/>
</dbReference>
<gene>
    <name evidence="1" type="ORF">CAL24_16530</name>
</gene>
<organism evidence="1 2">
    <name type="scientific">Bordetella genomosp. 2</name>
    <dbReference type="NCBI Taxonomy" id="1983456"/>
    <lineage>
        <taxon>Bacteria</taxon>
        <taxon>Pseudomonadati</taxon>
        <taxon>Pseudomonadota</taxon>
        <taxon>Betaproteobacteria</taxon>
        <taxon>Burkholderiales</taxon>
        <taxon>Alcaligenaceae</taxon>
        <taxon>Bordetella</taxon>
    </lineage>
</organism>
<proteinExistence type="predicted"/>
<evidence type="ECO:0000313" key="2">
    <source>
        <dbReference type="Proteomes" id="UP000215633"/>
    </source>
</evidence>
<comment type="caution">
    <text evidence="1">The sequence shown here is derived from an EMBL/GenBank/DDBJ whole genome shotgun (WGS) entry which is preliminary data.</text>
</comment>
<dbReference type="EMBL" id="NEVT01000006">
    <property type="protein sequence ID" value="OZI76703.1"/>
    <property type="molecule type" value="Genomic_DNA"/>
</dbReference>
<accession>A0A261VTT6</accession>
<protein>
    <recommendedName>
        <fullName evidence="3">InaA protein</fullName>
    </recommendedName>
</protein>
<dbReference type="Proteomes" id="UP000215633">
    <property type="component" value="Unassembled WGS sequence"/>
</dbReference>
<dbReference type="Pfam" id="PF06293">
    <property type="entry name" value="Kdo"/>
    <property type="match status" value="1"/>
</dbReference>
<evidence type="ECO:0000313" key="1">
    <source>
        <dbReference type="EMBL" id="OZI76703.1"/>
    </source>
</evidence>
<dbReference type="PIRSF" id="PIRSF026326">
    <property type="entry name" value="InaA"/>
    <property type="match status" value="1"/>
</dbReference>
<dbReference type="AlphaFoldDB" id="A0A261VTT6"/>
<sequence length="243" mass="27659">MLTSMTAREAASAASFWWNAQGSWVEPANRRRGGESGVQRLELDSGAYYIKRQTNHLFRSLRYPGGRPTLLREWHNLRICKRLGIPTPAVVCFDMRRSHAAWQALLVTKALDGYVSLQSGLAAGYWSRADLARILGRIVSAIAPLHLARRKHGHLYPKEVFVLPHASREQVAFVDLEVSRRVATRRHAAWADMRRLCRSLLELGLDESLLWSALEQYRAHGIDLPRDRLISPPALPRLSLNRR</sequence>
<reference evidence="2" key="1">
    <citation type="submission" date="2017-05" db="EMBL/GenBank/DDBJ databases">
        <title>Complete and WGS of Bordetella genogroups.</title>
        <authorList>
            <person name="Spilker T."/>
            <person name="Lipuma J."/>
        </authorList>
    </citation>
    <scope>NUCLEOTIDE SEQUENCE [LARGE SCALE GENOMIC DNA]</scope>
    <source>
        <strain evidence="2">AU8256</strain>
    </source>
</reference>
<name>A0A261VTT6_9BORD</name>
<evidence type="ECO:0008006" key="3">
    <source>
        <dbReference type="Google" id="ProtNLM"/>
    </source>
</evidence>
<keyword evidence="2" id="KW-1185">Reference proteome</keyword>
<dbReference type="InterPro" id="IPR027023">
    <property type="entry name" value="Put_LipoPS_kinase_InaA"/>
</dbReference>